<dbReference type="Proteomes" id="UP000033533">
    <property type="component" value="Unassembled WGS sequence"/>
</dbReference>
<keyword evidence="4" id="KW-1185">Reference proteome</keyword>
<dbReference type="KEGG" id="lkl:DKL58_08880"/>
<dbReference type="InterPro" id="IPR011067">
    <property type="entry name" value="Plasmid_toxin/cell-grow_inhib"/>
</dbReference>
<dbReference type="AlphaFoldDB" id="A0A0F4L769"/>
<dbReference type="RefSeq" id="WP_045928769.1">
    <property type="nucleotide sequence ID" value="NZ_CP029477.1"/>
</dbReference>
<dbReference type="SUPFAM" id="SSF50118">
    <property type="entry name" value="Cell growth inhibitor/plasmid maintenance toxic component"/>
    <property type="match status" value="1"/>
</dbReference>
<dbReference type="EMBL" id="CP029477">
    <property type="protein sequence ID" value="AWM76084.1"/>
    <property type="molecule type" value="Genomic_DNA"/>
</dbReference>
<organism evidence="2 3">
    <name type="scientific">Lactobacillus kullabergensis</name>
    <dbReference type="NCBI Taxonomy" id="1218493"/>
    <lineage>
        <taxon>Bacteria</taxon>
        <taxon>Bacillati</taxon>
        <taxon>Bacillota</taxon>
        <taxon>Bacilli</taxon>
        <taxon>Lactobacillales</taxon>
        <taxon>Lactobacillaceae</taxon>
        <taxon>Lactobacillus</taxon>
    </lineage>
</organism>
<dbReference type="EMBL" id="JXBY01000029">
    <property type="protein sequence ID" value="KJY54113.1"/>
    <property type="molecule type" value="Genomic_DNA"/>
</dbReference>
<evidence type="ECO:0000313" key="2">
    <source>
        <dbReference type="EMBL" id="KJY54113.1"/>
    </source>
</evidence>
<evidence type="ECO:0000313" key="3">
    <source>
        <dbReference type="Proteomes" id="UP000033533"/>
    </source>
</evidence>
<dbReference type="HOGENOM" id="CLU_121823_7_1_9"/>
<reference evidence="2 3" key="1">
    <citation type="submission" date="2014-12" db="EMBL/GenBank/DDBJ databases">
        <title>Comparative genomics of the lactic acid bacteria isolated from the honey bee gut.</title>
        <authorList>
            <person name="Ellegaard K.M."/>
            <person name="Tamarit D."/>
            <person name="Javelind E."/>
            <person name="Olofsson T."/>
            <person name="Andersson S.G."/>
            <person name="Vasquez A."/>
        </authorList>
    </citation>
    <scope>NUCLEOTIDE SEQUENCE [LARGE SCALE GENOMIC DNA]</scope>
    <source>
        <strain evidence="2 3">Biut2</strain>
    </source>
</reference>
<accession>A0A0F4L769</accession>
<dbReference type="STRING" id="1218493.JF76_18220"/>
<name>A0A0F4L769_9LACO</name>
<protein>
    <recommendedName>
        <fullName evidence="5">Toxin MazF</fullName>
    </recommendedName>
</protein>
<dbReference type="PATRIC" id="fig|1218493.3.peg.1910"/>
<evidence type="ECO:0008006" key="5">
    <source>
        <dbReference type="Google" id="ProtNLM"/>
    </source>
</evidence>
<dbReference type="OrthoDB" id="2223833at2"/>
<reference evidence="1 4" key="2">
    <citation type="submission" date="2018-05" db="EMBL/GenBank/DDBJ databases">
        <title>Reference genomes for bee gut microbiota database.</title>
        <authorList>
            <person name="Ellegaard K.M."/>
        </authorList>
    </citation>
    <scope>NUCLEOTIDE SEQUENCE [LARGE SCALE GENOMIC DNA]</scope>
    <source>
        <strain evidence="1 4">ESL0186</strain>
    </source>
</reference>
<dbReference type="Proteomes" id="UP000246036">
    <property type="component" value="Chromosome"/>
</dbReference>
<evidence type="ECO:0000313" key="1">
    <source>
        <dbReference type="EMBL" id="AWM76084.1"/>
    </source>
</evidence>
<gene>
    <name evidence="1" type="ORF">DKL58_08880</name>
    <name evidence="2" type="ORF">JF76_18220</name>
</gene>
<sequence>MNLGDIFITYLEYEDVPNGKSRPVLYIEQDDEFYYVFKITSKYQNKSKHIRAKYAKITDWQKSGLNKESWIDCNKRYQLRIDKTRLKGIGYLTVTDLNNLKKFMW</sequence>
<proteinExistence type="predicted"/>
<dbReference type="Gene3D" id="2.30.30.110">
    <property type="match status" value="1"/>
</dbReference>
<evidence type="ECO:0000313" key="4">
    <source>
        <dbReference type="Proteomes" id="UP000246036"/>
    </source>
</evidence>